<comment type="caution">
    <text evidence="1">The sequence shown here is derived from an EMBL/GenBank/DDBJ whole genome shotgun (WGS) entry which is preliminary data.</text>
</comment>
<protein>
    <submittedName>
        <fullName evidence="1">Uncharacterized protein</fullName>
    </submittedName>
</protein>
<sequence length="83" mass="9018">MSLYERALQLATQYEAAVAVVESLQRDVSGTRAENIIGAVSRNSQPDSNIYAASLEYHKVQAREQVNPLFLLSTSCCIKTAAG</sequence>
<dbReference type="EMBL" id="JALJOR010000013">
    <property type="protein sequence ID" value="KAK9806709.1"/>
    <property type="molecule type" value="Genomic_DNA"/>
</dbReference>
<organism evidence="1 2">
    <name type="scientific">[Myrmecia] bisecta</name>
    <dbReference type="NCBI Taxonomy" id="41462"/>
    <lineage>
        <taxon>Eukaryota</taxon>
        <taxon>Viridiplantae</taxon>
        <taxon>Chlorophyta</taxon>
        <taxon>core chlorophytes</taxon>
        <taxon>Trebouxiophyceae</taxon>
        <taxon>Trebouxiales</taxon>
        <taxon>Trebouxiaceae</taxon>
        <taxon>Myrmecia</taxon>
    </lineage>
</organism>
<dbReference type="Proteomes" id="UP001489004">
    <property type="component" value="Unassembled WGS sequence"/>
</dbReference>
<name>A0AAW1PAH3_9CHLO</name>
<dbReference type="AlphaFoldDB" id="A0AAW1PAH3"/>
<reference evidence="1 2" key="1">
    <citation type="journal article" date="2024" name="Nat. Commun.">
        <title>Phylogenomics reveals the evolutionary origins of lichenization in chlorophyte algae.</title>
        <authorList>
            <person name="Puginier C."/>
            <person name="Libourel C."/>
            <person name="Otte J."/>
            <person name="Skaloud P."/>
            <person name="Haon M."/>
            <person name="Grisel S."/>
            <person name="Petersen M."/>
            <person name="Berrin J.G."/>
            <person name="Delaux P.M."/>
            <person name="Dal Grande F."/>
            <person name="Keller J."/>
        </authorList>
    </citation>
    <scope>NUCLEOTIDE SEQUENCE [LARGE SCALE GENOMIC DNA]</scope>
    <source>
        <strain evidence="1 2">SAG 2043</strain>
    </source>
</reference>
<proteinExistence type="predicted"/>
<accession>A0AAW1PAH3</accession>
<keyword evidence="2" id="KW-1185">Reference proteome</keyword>
<evidence type="ECO:0000313" key="2">
    <source>
        <dbReference type="Proteomes" id="UP001489004"/>
    </source>
</evidence>
<evidence type="ECO:0000313" key="1">
    <source>
        <dbReference type="EMBL" id="KAK9806709.1"/>
    </source>
</evidence>
<gene>
    <name evidence="1" type="ORF">WJX72_000074</name>
</gene>